<accession>A0AAV9A5K6</accession>
<name>A0AAV9A5K6_ACOGR</name>
<reference evidence="1" key="1">
    <citation type="journal article" date="2023" name="Nat. Commun.">
        <title>Diploid and tetraploid genomes of Acorus and the evolution of monocots.</title>
        <authorList>
            <person name="Ma L."/>
            <person name="Liu K.W."/>
            <person name="Li Z."/>
            <person name="Hsiao Y.Y."/>
            <person name="Qi Y."/>
            <person name="Fu T."/>
            <person name="Tang G.D."/>
            <person name="Zhang D."/>
            <person name="Sun W.H."/>
            <person name="Liu D.K."/>
            <person name="Li Y."/>
            <person name="Chen G.Z."/>
            <person name="Liu X.D."/>
            <person name="Liao X.Y."/>
            <person name="Jiang Y.T."/>
            <person name="Yu X."/>
            <person name="Hao Y."/>
            <person name="Huang J."/>
            <person name="Zhao X.W."/>
            <person name="Ke S."/>
            <person name="Chen Y.Y."/>
            <person name="Wu W.L."/>
            <person name="Hsu J.L."/>
            <person name="Lin Y.F."/>
            <person name="Huang M.D."/>
            <person name="Li C.Y."/>
            <person name="Huang L."/>
            <person name="Wang Z.W."/>
            <person name="Zhao X."/>
            <person name="Zhong W.Y."/>
            <person name="Peng D.H."/>
            <person name="Ahmad S."/>
            <person name="Lan S."/>
            <person name="Zhang J.S."/>
            <person name="Tsai W.C."/>
            <person name="Van de Peer Y."/>
            <person name="Liu Z.J."/>
        </authorList>
    </citation>
    <scope>NUCLEOTIDE SEQUENCE</scope>
    <source>
        <strain evidence="1">SCP</strain>
    </source>
</reference>
<proteinExistence type="predicted"/>
<comment type="caution">
    <text evidence="1">The sequence shown here is derived from an EMBL/GenBank/DDBJ whole genome shotgun (WGS) entry which is preliminary data.</text>
</comment>
<dbReference type="Proteomes" id="UP001179952">
    <property type="component" value="Unassembled WGS sequence"/>
</dbReference>
<dbReference type="EMBL" id="JAUJYN010000012">
    <property type="protein sequence ID" value="KAK1259390.1"/>
    <property type="molecule type" value="Genomic_DNA"/>
</dbReference>
<organism evidence="1 2">
    <name type="scientific">Acorus gramineus</name>
    <name type="common">Dwarf sweet flag</name>
    <dbReference type="NCBI Taxonomy" id="55184"/>
    <lineage>
        <taxon>Eukaryota</taxon>
        <taxon>Viridiplantae</taxon>
        <taxon>Streptophyta</taxon>
        <taxon>Embryophyta</taxon>
        <taxon>Tracheophyta</taxon>
        <taxon>Spermatophyta</taxon>
        <taxon>Magnoliopsida</taxon>
        <taxon>Liliopsida</taxon>
        <taxon>Acoraceae</taxon>
        <taxon>Acorus</taxon>
    </lineage>
</organism>
<evidence type="ECO:0000313" key="1">
    <source>
        <dbReference type="EMBL" id="KAK1259390.1"/>
    </source>
</evidence>
<sequence length="61" mass="6681">MAGSLHMKSCEQVVHMVAKSKPVFFLVLELKWKSVVWQVGKTDADGVETAALAYGVELLFG</sequence>
<dbReference type="AlphaFoldDB" id="A0AAV9A5K6"/>
<evidence type="ECO:0000313" key="2">
    <source>
        <dbReference type="Proteomes" id="UP001179952"/>
    </source>
</evidence>
<reference evidence="1" key="2">
    <citation type="submission" date="2023-06" db="EMBL/GenBank/DDBJ databases">
        <authorList>
            <person name="Ma L."/>
            <person name="Liu K.-W."/>
            <person name="Li Z."/>
            <person name="Hsiao Y.-Y."/>
            <person name="Qi Y."/>
            <person name="Fu T."/>
            <person name="Tang G."/>
            <person name="Zhang D."/>
            <person name="Sun W.-H."/>
            <person name="Liu D.-K."/>
            <person name="Li Y."/>
            <person name="Chen G.-Z."/>
            <person name="Liu X.-D."/>
            <person name="Liao X.-Y."/>
            <person name="Jiang Y.-T."/>
            <person name="Yu X."/>
            <person name="Hao Y."/>
            <person name="Huang J."/>
            <person name="Zhao X.-W."/>
            <person name="Ke S."/>
            <person name="Chen Y.-Y."/>
            <person name="Wu W.-L."/>
            <person name="Hsu J.-L."/>
            <person name="Lin Y.-F."/>
            <person name="Huang M.-D."/>
            <person name="Li C.-Y."/>
            <person name="Huang L."/>
            <person name="Wang Z.-W."/>
            <person name="Zhao X."/>
            <person name="Zhong W.-Y."/>
            <person name="Peng D.-H."/>
            <person name="Ahmad S."/>
            <person name="Lan S."/>
            <person name="Zhang J.-S."/>
            <person name="Tsai W.-C."/>
            <person name="Van De Peer Y."/>
            <person name="Liu Z.-J."/>
        </authorList>
    </citation>
    <scope>NUCLEOTIDE SEQUENCE</scope>
    <source>
        <strain evidence="1">SCP</strain>
        <tissue evidence="1">Leaves</tissue>
    </source>
</reference>
<protein>
    <submittedName>
        <fullName evidence="1">Uncharacterized protein</fullName>
    </submittedName>
</protein>
<keyword evidence="2" id="KW-1185">Reference proteome</keyword>
<gene>
    <name evidence="1" type="ORF">QJS04_geneDACA015440</name>
</gene>